<comment type="caution">
    <text evidence="9">The sequence shown here is derived from an EMBL/GenBank/DDBJ whole genome shotgun (WGS) entry which is preliminary data.</text>
</comment>
<feature type="region of interest" description="Disordered" evidence="6">
    <location>
        <begin position="1"/>
        <end position="60"/>
    </location>
</feature>
<dbReference type="Pfam" id="PF07690">
    <property type="entry name" value="MFS_1"/>
    <property type="match status" value="1"/>
</dbReference>
<evidence type="ECO:0000256" key="2">
    <source>
        <dbReference type="ARBA" id="ARBA00022475"/>
    </source>
</evidence>
<feature type="transmembrane region" description="Helical" evidence="7">
    <location>
        <begin position="167"/>
        <end position="186"/>
    </location>
</feature>
<dbReference type="InterPro" id="IPR050375">
    <property type="entry name" value="MFS_TsgA-like"/>
</dbReference>
<comment type="subcellular location">
    <subcellularLocation>
        <location evidence="1">Cell inner membrane</location>
        <topology evidence="1">Multi-pass membrane protein</topology>
    </subcellularLocation>
</comment>
<evidence type="ECO:0000256" key="4">
    <source>
        <dbReference type="ARBA" id="ARBA00022989"/>
    </source>
</evidence>
<feature type="transmembrane region" description="Helical" evidence="7">
    <location>
        <begin position="440"/>
        <end position="461"/>
    </location>
</feature>
<dbReference type="InterPro" id="IPR005275">
    <property type="entry name" value="Lfuc_symporter_FucP"/>
</dbReference>
<evidence type="ECO:0000256" key="7">
    <source>
        <dbReference type="SAM" id="Phobius"/>
    </source>
</evidence>
<dbReference type="GO" id="GO:0005886">
    <property type="term" value="C:plasma membrane"/>
    <property type="evidence" value="ECO:0007669"/>
    <property type="project" value="UniProtKB-SubCell"/>
</dbReference>
<dbReference type="Gene3D" id="1.20.1250.20">
    <property type="entry name" value="MFS general substrate transporter like domains"/>
    <property type="match status" value="2"/>
</dbReference>
<feature type="transmembrane region" description="Helical" evidence="7">
    <location>
        <begin position="116"/>
        <end position="137"/>
    </location>
</feature>
<keyword evidence="3 7" id="KW-0812">Transmembrane</keyword>
<dbReference type="PANTHER" id="PTHR43702">
    <property type="entry name" value="L-FUCOSE-PROTON SYMPORTER"/>
    <property type="match status" value="1"/>
</dbReference>
<feature type="transmembrane region" description="Helical" evidence="7">
    <location>
        <begin position="77"/>
        <end position="96"/>
    </location>
</feature>
<keyword evidence="4 7" id="KW-1133">Transmembrane helix</keyword>
<feature type="transmembrane region" description="Helical" evidence="7">
    <location>
        <begin position="262"/>
        <end position="279"/>
    </location>
</feature>
<gene>
    <name evidence="9" type="primary">fucP</name>
    <name evidence="9" type="ORF">GBB04_01335</name>
</gene>
<feature type="domain" description="Major facilitator superfamily (MFS) profile" evidence="8">
    <location>
        <begin position="77"/>
        <end position="493"/>
    </location>
</feature>
<feature type="transmembrane region" description="Helical" evidence="7">
    <location>
        <begin position="406"/>
        <end position="428"/>
    </location>
</feature>
<dbReference type="PROSITE" id="PS50850">
    <property type="entry name" value="MFS"/>
    <property type="match status" value="1"/>
</dbReference>
<evidence type="ECO:0000256" key="5">
    <source>
        <dbReference type="ARBA" id="ARBA00023136"/>
    </source>
</evidence>
<feature type="transmembrane region" description="Helical" evidence="7">
    <location>
        <begin position="382"/>
        <end position="400"/>
    </location>
</feature>
<evidence type="ECO:0000256" key="6">
    <source>
        <dbReference type="SAM" id="MobiDB-lite"/>
    </source>
</evidence>
<feature type="transmembrane region" description="Helical" evidence="7">
    <location>
        <begin position="207"/>
        <end position="229"/>
    </location>
</feature>
<dbReference type="PANTHER" id="PTHR43702:SF11">
    <property type="entry name" value="L-FUCOSE-PROTON SYMPORTER"/>
    <property type="match status" value="1"/>
</dbReference>
<dbReference type="GO" id="GO:0015535">
    <property type="term" value="F:fucose:proton symporter activity"/>
    <property type="evidence" value="ECO:0007669"/>
    <property type="project" value="InterPro"/>
</dbReference>
<feature type="transmembrane region" description="Helical" evidence="7">
    <location>
        <begin position="355"/>
        <end position="375"/>
    </location>
</feature>
<evidence type="ECO:0000313" key="9">
    <source>
        <dbReference type="EMBL" id="KAB7462447.1"/>
    </source>
</evidence>
<organism evidence="9 10">
    <name type="scientific">Bifidobacterium dentium</name>
    <dbReference type="NCBI Taxonomy" id="1689"/>
    <lineage>
        <taxon>Bacteria</taxon>
        <taxon>Bacillati</taxon>
        <taxon>Actinomycetota</taxon>
        <taxon>Actinomycetes</taxon>
        <taxon>Bifidobacteriales</taxon>
        <taxon>Bifidobacteriaceae</taxon>
        <taxon>Bifidobacterium</taxon>
    </lineage>
</organism>
<keyword evidence="5 7" id="KW-0472">Membrane</keyword>
<dbReference type="Proteomes" id="UP000429211">
    <property type="component" value="Unassembled WGS sequence"/>
</dbReference>
<reference evidence="9 10" key="1">
    <citation type="journal article" date="2019" name="Nat. Med.">
        <title>A library of human gut bacterial isolates paired with longitudinal multiomics data enables mechanistic microbiome research.</title>
        <authorList>
            <person name="Poyet M."/>
            <person name="Groussin M."/>
            <person name="Gibbons S.M."/>
            <person name="Avila-Pacheco J."/>
            <person name="Jiang X."/>
            <person name="Kearney S.M."/>
            <person name="Perrotta A.R."/>
            <person name="Berdy B."/>
            <person name="Zhao S."/>
            <person name="Lieberman T.D."/>
            <person name="Swanson P.K."/>
            <person name="Smith M."/>
            <person name="Roesemann S."/>
            <person name="Alexander J.E."/>
            <person name="Rich S.A."/>
            <person name="Livny J."/>
            <person name="Vlamakis H."/>
            <person name="Clish C."/>
            <person name="Bullock K."/>
            <person name="Deik A."/>
            <person name="Scott J."/>
            <person name="Pierce K.A."/>
            <person name="Xavier R.J."/>
            <person name="Alm E.J."/>
        </authorList>
    </citation>
    <scope>NUCLEOTIDE SEQUENCE [LARGE SCALE GENOMIC DNA]</scope>
    <source>
        <strain evidence="9 10">BIOML-A2</strain>
    </source>
</reference>
<dbReference type="InterPro" id="IPR036259">
    <property type="entry name" value="MFS_trans_sf"/>
</dbReference>
<proteinExistence type="predicted"/>
<evidence type="ECO:0000313" key="10">
    <source>
        <dbReference type="Proteomes" id="UP000429211"/>
    </source>
</evidence>
<sequence>MQQRSRNVQGQPKLYHRYGCTSQKKKATMTRPIDAQTIDATSPTSPNASAEPASDGAQPKKQRWIEFPDGYLNRTPVLQFAMTSVLFAIWAIASSLNDILITQFKAVFSLSDLATAFVQSAFYGGYFLIAIPASLFIKKFSYKLGIIAGLSFFAIGCFIFFPASRLVTYEVFLFAIFVEAIGLSFLETSADTYATLMGPKRLGTVRLNIAQTMNALGLITGILLGKYLVFQDSNLHAAMAKMAPDEAKAYGAEQLARTLEPYKYLLIVLAVLIVLFALTKFPKCRPAANPHAPATENKVKLSETLRYLFHNHRFLKGIGVQFIYIGAQTGIWSFTIRLALNQGGSSMTDRKAADFMIFSYVVFFVGRLLASYLLSRSRETRVLATFMALGCVSLLCVAFLPGMGAVWAAVAVSLFLGPGWPTIYARTLSTVEDRRHTETAGAIIVMALVGGAVLPTLQGALSDAVTMQFSFILPAIELLIVALYFVSEFKRDKYTPQQLAVMAATAQQGAK</sequence>
<feature type="compositionally biased region" description="Polar residues" evidence="6">
    <location>
        <begin position="1"/>
        <end position="10"/>
    </location>
</feature>
<dbReference type="NCBIfam" id="TIGR00885">
    <property type="entry name" value="fucP"/>
    <property type="match status" value="1"/>
</dbReference>
<dbReference type="InterPro" id="IPR011701">
    <property type="entry name" value="MFS"/>
</dbReference>
<keyword evidence="2" id="KW-1003">Cell membrane</keyword>
<feature type="compositionally biased region" description="Polar residues" evidence="6">
    <location>
        <begin position="38"/>
        <end position="48"/>
    </location>
</feature>
<protein>
    <submittedName>
        <fullName evidence="9">L-fucose:H+ symporter permease</fullName>
    </submittedName>
</protein>
<evidence type="ECO:0000256" key="3">
    <source>
        <dbReference type="ARBA" id="ARBA00022692"/>
    </source>
</evidence>
<dbReference type="InterPro" id="IPR020846">
    <property type="entry name" value="MFS_dom"/>
</dbReference>
<dbReference type="CDD" id="cd17394">
    <property type="entry name" value="MFS_FucP_like"/>
    <property type="match status" value="1"/>
</dbReference>
<dbReference type="SUPFAM" id="SSF103473">
    <property type="entry name" value="MFS general substrate transporter"/>
    <property type="match status" value="1"/>
</dbReference>
<evidence type="ECO:0000256" key="1">
    <source>
        <dbReference type="ARBA" id="ARBA00004429"/>
    </source>
</evidence>
<feature type="transmembrane region" description="Helical" evidence="7">
    <location>
        <begin position="314"/>
        <end position="335"/>
    </location>
</feature>
<feature type="transmembrane region" description="Helical" evidence="7">
    <location>
        <begin position="144"/>
        <end position="161"/>
    </location>
</feature>
<dbReference type="EMBL" id="WDPD01000001">
    <property type="protein sequence ID" value="KAB7462447.1"/>
    <property type="molecule type" value="Genomic_DNA"/>
</dbReference>
<evidence type="ECO:0000259" key="8">
    <source>
        <dbReference type="PROSITE" id="PS50850"/>
    </source>
</evidence>
<accession>A0A1V8Q304</accession>
<feature type="transmembrane region" description="Helical" evidence="7">
    <location>
        <begin position="467"/>
        <end position="486"/>
    </location>
</feature>
<name>A0A1V8Q304_9BIFI</name>
<dbReference type="AlphaFoldDB" id="A0A1V8Q304"/>